<feature type="region of interest" description="Disordered" evidence="1">
    <location>
        <begin position="1"/>
        <end position="21"/>
    </location>
</feature>
<evidence type="ECO:0000256" key="1">
    <source>
        <dbReference type="SAM" id="MobiDB-lite"/>
    </source>
</evidence>
<accession>A0ABS8Z9Y6</accession>
<dbReference type="Proteomes" id="UP001521150">
    <property type="component" value="Unassembled WGS sequence"/>
</dbReference>
<reference evidence="2 3" key="1">
    <citation type="submission" date="2021-12" db="EMBL/GenBank/DDBJ databases">
        <title>Genome sequence of Kibdelosporangium philippinense ATCC 49844.</title>
        <authorList>
            <person name="Fedorov E.A."/>
            <person name="Omeragic M."/>
            <person name="Shalygina K.F."/>
            <person name="Maclea K.S."/>
        </authorList>
    </citation>
    <scope>NUCLEOTIDE SEQUENCE [LARGE SCALE GENOMIC DNA]</scope>
    <source>
        <strain evidence="2 3">ATCC 49844</strain>
    </source>
</reference>
<name>A0ABS8Z9Y6_9PSEU</name>
<organism evidence="2 3">
    <name type="scientific">Kibdelosporangium philippinense</name>
    <dbReference type="NCBI Taxonomy" id="211113"/>
    <lineage>
        <taxon>Bacteria</taxon>
        <taxon>Bacillati</taxon>
        <taxon>Actinomycetota</taxon>
        <taxon>Actinomycetes</taxon>
        <taxon>Pseudonocardiales</taxon>
        <taxon>Pseudonocardiaceae</taxon>
        <taxon>Kibdelosporangium</taxon>
    </lineage>
</organism>
<evidence type="ECO:0000313" key="3">
    <source>
        <dbReference type="Proteomes" id="UP001521150"/>
    </source>
</evidence>
<dbReference type="EMBL" id="JAJVCN010000001">
    <property type="protein sequence ID" value="MCE7003954.1"/>
    <property type="molecule type" value="Genomic_DNA"/>
</dbReference>
<gene>
    <name evidence="2" type="ORF">LWC34_14105</name>
</gene>
<evidence type="ECO:0000313" key="2">
    <source>
        <dbReference type="EMBL" id="MCE7003954.1"/>
    </source>
</evidence>
<protein>
    <submittedName>
        <fullName evidence="2">Uncharacterized protein</fullName>
    </submittedName>
</protein>
<dbReference type="RefSeq" id="WP_233725499.1">
    <property type="nucleotide sequence ID" value="NZ_JAJVCN010000001.1"/>
</dbReference>
<comment type="caution">
    <text evidence="2">The sequence shown here is derived from an EMBL/GenBank/DDBJ whole genome shotgun (WGS) entry which is preliminary data.</text>
</comment>
<proteinExistence type="predicted"/>
<sequence length="228" mass="24603">MLDLPLDEPKNDTSRAKGIVSSSVPSTLSTATIHIQDQDNHAVALHAGLVGIAQDDDGALCPIAGWHLAPATAAMDDVADRMINEHNVTTTDALGEDLTGPHELIVLDRRVASAVLFDGAWRLRPEHDRLWADLEDGPTIRIVFDLADGRHVGYTGWDEESVRWVACRVDDQHVVDDLADIPVFGSSLAVLLEAAMDFGGDVSSLRTEALADLEFEPQAALVFPADPE</sequence>
<keyword evidence="3" id="KW-1185">Reference proteome</keyword>